<keyword evidence="2" id="KW-0547">Nucleotide-binding</keyword>
<keyword evidence="1" id="KW-0813">Transport</keyword>
<evidence type="ECO:0000256" key="2">
    <source>
        <dbReference type="ARBA" id="ARBA00022741"/>
    </source>
</evidence>
<organism evidence="5 6">
    <name type="scientific">Thalassobacterium maritimum</name>
    <dbReference type="NCBI Taxonomy" id="3041265"/>
    <lineage>
        <taxon>Bacteria</taxon>
        <taxon>Pseudomonadati</taxon>
        <taxon>Verrucomicrobiota</taxon>
        <taxon>Opitutia</taxon>
        <taxon>Puniceicoccales</taxon>
        <taxon>Coraliomargaritaceae</taxon>
        <taxon>Thalassobacterium</taxon>
    </lineage>
</organism>
<name>A0ABU1AV01_9BACT</name>
<keyword evidence="3 5" id="KW-0067">ATP-binding</keyword>
<dbReference type="Pfam" id="PF00005">
    <property type="entry name" value="ABC_tran"/>
    <property type="match status" value="1"/>
</dbReference>
<dbReference type="InterPro" id="IPR017871">
    <property type="entry name" value="ABC_transporter-like_CS"/>
</dbReference>
<evidence type="ECO:0000256" key="3">
    <source>
        <dbReference type="ARBA" id="ARBA00022840"/>
    </source>
</evidence>
<reference evidence="5 6" key="1">
    <citation type="submission" date="2023-04" db="EMBL/GenBank/DDBJ databases">
        <title>A novel bacteria isolated from coastal sediment.</title>
        <authorList>
            <person name="Liu X.-J."/>
            <person name="Du Z.-J."/>
        </authorList>
    </citation>
    <scope>NUCLEOTIDE SEQUENCE [LARGE SCALE GENOMIC DNA]</scope>
    <source>
        <strain evidence="5 6">SDUM461003</strain>
    </source>
</reference>
<sequence length="257" mass="27936">MDAFLKIRGLKKHFGDKRVLDGVDLDVAAASVTTIIGKSGIGKSVLLKCIANLLQPDAGTIQLDGQAISQSRRRANSDAGVSFSYMFQNNALFDSLSTFDNVALPLREATKLGRVDIQQRVSAMLQQLELSDAADRFPGELSGGMKKRVALGRALITKPQVVLFDEPTTGLDPERKYSVFEMIADYRERFGFTALLVSHDIPEVFEISDQVAWLDGGRIQFCGPPEALNSEAQTALSGFLSKANYGRKASAQFGGTQ</sequence>
<evidence type="ECO:0000313" key="6">
    <source>
        <dbReference type="Proteomes" id="UP001225316"/>
    </source>
</evidence>
<accession>A0ABU1AV01</accession>
<dbReference type="InterPro" id="IPR027417">
    <property type="entry name" value="P-loop_NTPase"/>
</dbReference>
<keyword evidence="6" id="KW-1185">Reference proteome</keyword>
<feature type="domain" description="ABC transporter" evidence="4">
    <location>
        <begin position="5"/>
        <end position="241"/>
    </location>
</feature>
<dbReference type="PROSITE" id="PS00211">
    <property type="entry name" value="ABC_TRANSPORTER_1"/>
    <property type="match status" value="1"/>
</dbReference>
<dbReference type="RefSeq" id="WP_308948933.1">
    <property type="nucleotide sequence ID" value="NZ_JARXHW010000007.1"/>
</dbReference>
<dbReference type="EMBL" id="JARXHW010000007">
    <property type="protein sequence ID" value="MDQ8206812.1"/>
    <property type="molecule type" value="Genomic_DNA"/>
</dbReference>
<dbReference type="PROSITE" id="PS50893">
    <property type="entry name" value="ABC_TRANSPORTER_2"/>
    <property type="match status" value="1"/>
</dbReference>
<dbReference type="GO" id="GO:0005524">
    <property type="term" value="F:ATP binding"/>
    <property type="evidence" value="ECO:0007669"/>
    <property type="project" value="UniProtKB-KW"/>
</dbReference>
<proteinExistence type="predicted"/>
<dbReference type="PANTHER" id="PTHR43023:SF6">
    <property type="entry name" value="INTERMEMBRANE PHOSPHOLIPID TRANSPORT SYSTEM ATP-BINDING PROTEIN MLAF"/>
    <property type="match status" value="1"/>
</dbReference>
<dbReference type="Gene3D" id="3.40.50.300">
    <property type="entry name" value="P-loop containing nucleotide triphosphate hydrolases"/>
    <property type="match status" value="1"/>
</dbReference>
<protein>
    <submittedName>
        <fullName evidence="5">ATP-binding cassette domain-containing protein</fullName>
    </submittedName>
</protein>
<gene>
    <name evidence="5" type="ORF">QEH52_04780</name>
</gene>
<dbReference type="SUPFAM" id="SSF52540">
    <property type="entry name" value="P-loop containing nucleoside triphosphate hydrolases"/>
    <property type="match status" value="1"/>
</dbReference>
<dbReference type="InterPro" id="IPR003439">
    <property type="entry name" value="ABC_transporter-like_ATP-bd"/>
</dbReference>
<dbReference type="PANTHER" id="PTHR43023">
    <property type="entry name" value="PROTEIN TRIGALACTOSYLDIACYLGLYCEROL 3, CHLOROPLASTIC"/>
    <property type="match status" value="1"/>
</dbReference>
<comment type="caution">
    <text evidence="5">The sequence shown here is derived from an EMBL/GenBank/DDBJ whole genome shotgun (WGS) entry which is preliminary data.</text>
</comment>
<evidence type="ECO:0000313" key="5">
    <source>
        <dbReference type="EMBL" id="MDQ8206812.1"/>
    </source>
</evidence>
<dbReference type="InterPro" id="IPR003593">
    <property type="entry name" value="AAA+_ATPase"/>
</dbReference>
<dbReference type="SMART" id="SM00382">
    <property type="entry name" value="AAA"/>
    <property type="match status" value="1"/>
</dbReference>
<dbReference type="Proteomes" id="UP001225316">
    <property type="component" value="Unassembled WGS sequence"/>
</dbReference>
<evidence type="ECO:0000259" key="4">
    <source>
        <dbReference type="PROSITE" id="PS50893"/>
    </source>
</evidence>
<evidence type="ECO:0000256" key="1">
    <source>
        <dbReference type="ARBA" id="ARBA00022448"/>
    </source>
</evidence>